<evidence type="ECO:0000313" key="1">
    <source>
        <dbReference type="EMBL" id="KAJ1101668.1"/>
    </source>
</evidence>
<name>A0AAV7MKT4_PLEWA</name>
<comment type="caution">
    <text evidence="1">The sequence shown here is derived from an EMBL/GenBank/DDBJ whole genome shotgun (WGS) entry which is preliminary data.</text>
</comment>
<reference evidence="1" key="1">
    <citation type="journal article" date="2022" name="bioRxiv">
        <title>Sequencing and chromosome-scale assembly of the giantPleurodeles waltlgenome.</title>
        <authorList>
            <person name="Brown T."/>
            <person name="Elewa A."/>
            <person name="Iarovenko S."/>
            <person name="Subramanian E."/>
            <person name="Araus A.J."/>
            <person name="Petzold A."/>
            <person name="Susuki M."/>
            <person name="Suzuki K.-i.T."/>
            <person name="Hayashi T."/>
            <person name="Toyoda A."/>
            <person name="Oliveira C."/>
            <person name="Osipova E."/>
            <person name="Leigh N.D."/>
            <person name="Simon A."/>
            <person name="Yun M.H."/>
        </authorList>
    </citation>
    <scope>NUCLEOTIDE SEQUENCE</scope>
    <source>
        <strain evidence="1">20211129_DDA</strain>
        <tissue evidence="1">Liver</tissue>
    </source>
</reference>
<organism evidence="1 2">
    <name type="scientific">Pleurodeles waltl</name>
    <name type="common">Iberian ribbed newt</name>
    <dbReference type="NCBI Taxonomy" id="8319"/>
    <lineage>
        <taxon>Eukaryota</taxon>
        <taxon>Metazoa</taxon>
        <taxon>Chordata</taxon>
        <taxon>Craniata</taxon>
        <taxon>Vertebrata</taxon>
        <taxon>Euteleostomi</taxon>
        <taxon>Amphibia</taxon>
        <taxon>Batrachia</taxon>
        <taxon>Caudata</taxon>
        <taxon>Salamandroidea</taxon>
        <taxon>Salamandridae</taxon>
        <taxon>Pleurodelinae</taxon>
        <taxon>Pleurodeles</taxon>
    </lineage>
</organism>
<dbReference type="EMBL" id="JANPWB010000014">
    <property type="protein sequence ID" value="KAJ1101668.1"/>
    <property type="molecule type" value="Genomic_DNA"/>
</dbReference>
<dbReference type="Proteomes" id="UP001066276">
    <property type="component" value="Chromosome 10"/>
</dbReference>
<protein>
    <submittedName>
        <fullName evidence="1">Uncharacterized protein</fullName>
    </submittedName>
</protein>
<gene>
    <name evidence="1" type="ORF">NDU88_006733</name>
</gene>
<dbReference type="AlphaFoldDB" id="A0AAV7MKT4"/>
<accession>A0AAV7MKT4</accession>
<sequence length="84" mass="8921">MRNLAEIQEPLHVYHILQGFGTTGTGTVANHGVVPATPPTTISLKGCAPAAPSHTTDHILHAIPGKIVNYYKSECHLVADVLID</sequence>
<evidence type="ECO:0000313" key="2">
    <source>
        <dbReference type="Proteomes" id="UP001066276"/>
    </source>
</evidence>
<proteinExistence type="predicted"/>
<keyword evidence="2" id="KW-1185">Reference proteome</keyword>